<dbReference type="EMBL" id="BKCP01004002">
    <property type="protein sequence ID" value="GER29566.1"/>
    <property type="molecule type" value="Genomic_DNA"/>
</dbReference>
<protein>
    <submittedName>
        <fullName evidence="2">Peptide deformylase 1B</fullName>
    </submittedName>
</protein>
<comment type="caution">
    <text evidence="2">The sequence shown here is derived from an EMBL/GenBank/DDBJ whole genome shotgun (WGS) entry which is preliminary data.</text>
</comment>
<name>A0A5A7PAJ6_STRAF</name>
<reference evidence="3" key="1">
    <citation type="journal article" date="2019" name="Curr. Biol.">
        <title>Genome Sequence of Striga asiatica Provides Insight into the Evolution of Plant Parasitism.</title>
        <authorList>
            <person name="Yoshida S."/>
            <person name="Kim S."/>
            <person name="Wafula E.K."/>
            <person name="Tanskanen J."/>
            <person name="Kim Y.M."/>
            <person name="Honaas L."/>
            <person name="Yang Z."/>
            <person name="Spallek T."/>
            <person name="Conn C.E."/>
            <person name="Ichihashi Y."/>
            <person name="Cheong K."/>
            <person name="Cui S."/>
            <person name="Der J.P."/>
            <person name="Gundlach H."/>
            <person name="Jiao Y."/>
            <person name="Hori C."/>
            <person name="Ishida J.K."/>
            <person name="Kasahara H."/>
            <person name="Kiba T."/>
            <person name="Kim M.S."/>
            <person name="Koo N."/>
            <person name="Laohavisit A."/>
            <person name="Lee Y.H."/>
            <person name="Lumba S."/>
            <person name="McCourt P."/>
            <person name="Mortimer J.C."/>
            <person name="Mutuku J.M."/>
            <person name="Nomura T."/>
            <person name="Sasaki-Sekimoto Y."/>
            <person name="Seto Y."/>
            <person name="Wang Y."/>
            <person name="Wakatake T."/>
            <person name="Sakakibara H."/>
            <person name="Demura T."/>
            <person name="Yamaguchi S."/>
            <person name="Yoneyama K."/>
            <person name="Manabe R.I."/>
            <person name="Nelson D.C."/>
            <person name="Schulman A.H."/>
            <person name="Timko M.P."/>
            <person name="dePamphilis C.W."/>
            <person name="Choi D."/>
            <person name="Shirasu K."/>
        </authorList>
    </citation>
    <scope>NUCLEOTIDE SEQUENCE [LARGE SCALE GENOMIC DNA]</scope>
    <source>
        <strain evidence="3">cv. UVA1</strain>
    </source>
</reference>
<organism evidence="2 3">
    <name type="scientific">Striga asiatica</name>
    <name type="common">Asiatic witchweed</name>
    <name type="synonym">Buchnera asiatica</name>
    <dbReference type="NCBI Taxonomy" id="4170"/>
    <lineage>
        <taxon>Eukaryota</taxon>
        <taxon>Viridiplantae</taxon>
        <taxon>Streptophyta</taxon>
        <taxon>Embryophyta</taxon>
        <taxon>Tracheophyta</taxon>
        <taxon>Spermatophyta</taxon>
        <taxon>Magnoliopsida</taxon>
        <taxon>eudicotyledons</taxon>
        <taxon>Gunneridae</taxon>
        <taxon>Pentapetalae</taxon>
        <taxon>asterids</taxon>
        <taxon>lamiids</taxon>
        <taxon>Lamiales</taxon>
        <taxon>Orobanchaceae</taxon>
        <taxon>Buchnereae</taxon>
        <taxon>Striga</taxon>
    </lineage>
</organism>
<gene>
    <name evidence="2" type="ORF">STAS_05439</name>
</gene>
<accession>A0A5A7PAJ6</accession>
<evidence type="ECO:0000313" key="3">
    <source>
        <dbReference type="Proteomes" id="UP000325081"/>
    </source>
</evidence>
<proteinExistence type="predicted"/>
<sequence length="164" mass="18127">MTRQGGGCSSNKGRLSPPKRNKDSTAARGYRRWKFGFLPSEKPSPAVAACNSAVSGQRSSVAPSCPPARVWSQEVYSQSEVAVPWPALAGNLVKSPLLAYVVSPALSRRKQGFGHRRSRVWWCSSASSWRLALSPEVETLVAQQRGRATLVYERNFRRRLLLGR</sequence>
<dbReference type="AlphaFoldDB" id="A0A5A7PAJ6"/>
<feature type="region of interest" description="Disordered" evidence="1">
    <location>
        <begin position="1"/>
        <end position="28"/>
    </location>
</feature>
<evidence type="ECO:0000313" key="2">
    <source>
        <dbReference type="EMBL" id="GER29566.1"/>
    </source>
</evidence>
<dbReference type="Proteomes" id="UP000325081">
    <property type="component" value="Unassembled WGS sequence"/>
</dbReference>
<keyword evidence="3" id="KW-1185">Reference proteome</keyword>
<evidence type="ECO:0000256" key="1">
    <source>
        <dbReference type="SAM" id="MobiDB-lite"/>
    </source>
</evidence>